<comment type="caution">
    <text evidence="3">The sequence shown here is derived from an EMBL/GenBank/DDBJ whole genome shotgun (WGS) entry which is preliminary data.</text>
</comment>
<accession>A0A834JQC1</accession>
<sequence>MIPMRIVLSNRWIEKIPSYNALMTSIAFRLVQSKCKSCAYSKMKTHYDTLEVSPNATQNEIKSAYYKLSMLYHPDRNKSEFANRKFQNISQAYDVLNNYQTRKRYDRSIMVKQNIQENIPKTTYVYASIYKSKIDPTEKNKRFNFDEWTRQHYGETLHRKKKEKFTKASITTSENENDKESIILYVAILSLIIYFVLKFISTVDYDVPRKTKKHDEV</sequence>
<dbReference type="InterPro" id="IPR018253">
    <property type="entry name" value="DnaJ_domain_CS"/>
</dbReference>
<proteinExistence type="predicted"/>
<dbReference type="Gene3D" id="1.10.287.110">
    <property type="entry name" value="DnaJ domain"/>
    <property type="match status" value="1"/>
</dbReference>
<protein>
    <recommendedName>
        <fullName evidence="2">J domain-containing protein</fullName>
    </recommendedName>
</protein>
<keyword evidence="1" id="KW-0812">Transmembrane</keyword>
<dbReference type="SMART" id="SM00271">
    <property type="entry name" value="DnaJ"/>
    <property type="match status" value="1"/>
</dbReference>
<dbReference type="PANTHER" id="PTHR44873">
    <property type="entry name" value="DNAJ HOMOLOG SUBFAMILY C MEMBER 30, MITOCHONDRIAL"/>
    <property type="match status" value="1"/>
</dbReference>
<organism evidence="3 4">
    <name type="scientific">Vespula vulgaris</name>
    <name type="common">Yellow jacket</name>
    <name type="synonym">Wasp</name>
    <dbReference type="NCBI Taxonomy" id="7454"/>
    <lineage>
        <taxon>Eukaryota</taxon>
        <taxon>Metazoa</taxon>
        <taxon>Ecdysozoa</taxon>
        <taxon>Arthropoda</taxon>
        <taxon>Hexapoda</taxon>
        <taxon>Insecta</taxon>
        <taxon>Pterygota</taxon>
        <taxon>Neoptera</taxon>
        <taxon>Endopterygota</taxon>
        <taxon>Hymenoptera</taxon>
        <taxon>Apocrita</taxon>
        <taxon>Aculeata</taxon>
        <taxon>Vespoidea</taxon>
        <taxon>Vespidae</taxon>
        <taxon>Vespinae</taxon>
        <taxon>Vespula</taxon>
    </lineage>
</organism>
<dbReference type="PROSITE" id="PS50076">
    <property type="entry name" value="DNAJ_2"/>
    <property type="match status" value="1"/>
</dbReference>
<dbReference type="PRINTS" id="PR00625">
    <property type="entry name" value="JDOMAIN"/>
</dbReference>
<keyword evidence="4" id="KW-1185">Reference proteome</keyword>
<dbReference type="AlphaFoldDB" id="A0A834JQC1"/>
<keyword evidence="1" id="KW-1133">Transmembrane helix</keyword>
<dbReference type="InterPro" id="IPR036869">
    <property type="entry name" value="J_dom_sf"/>
</dbReference>
<reference evidence="3" key="1">
    <citation type="journal article" date="2020" name="G3 (Bethesda)">
        <title>High-Quality Assemblies for Three Invasive Social Wasps from the &lt;i&gt;Vespula&lt;/i&gt; Genus.</title>
        <authorList>
            <person name="Harrop T.W.R."/>
            <person name="Guhlin J."/>
            <person name="McLaughlin G.M."/>
            <person name="Permina E."/>
            <person name="Stockwell P."/>
            <person name="Gilligan J."/>
            <person name="Le Lec M.F."/>
            <person name="Gruber M.A.M."/>
            <person name="Quinn O."/>
            <person name="Lovegrove M."/>
            <person name="Duncan E.J."/>
            <person name="Remnant E.J."/>
            <person name="Van Eeckhoven J."/>
            <person name="Graham B."/>
            <person name="Knapp R.A."/>
            <person name="Langford K.W."/>
            <person name="Kronenberg Z."/>
            <person name="Press M.O."/>
            <person name="Eacker S.M."/>
            <person name="Wilson-Rankin E.E."/>
            <person name="Purcell J."/>
            <person name="Lester P.J."/>
            <person name="Dearden P.K."/>
        </authorList>
    </citation>
    <scope>NUCLEOTIDE SEQUENCE</scope>
    <source>
        <strain evidence="3">Marl-1</strain>
    </source>
</reference>
<feature type="domain" description="J" evidence="2">
    <location>
        <begin position="45"/>
        <end position="109"/>
    </location>
</feature>
<dbReference type="CDD" id="cd06257">
    <property type="entry name" value="DnaJ"/>
    <property type="match status" value="1"/>
</dbReference>
<name>A0A834JQC1_VESVU</name>
<dbReference type="EMBL" id="JACSEA010000010">
    <property type="protein sequence ID" value="KAF7391392.1"/>
    <property type="molecule type" value="Genomic_DNA"/>
</dbReference>
<evidence type="ECO:0000259" key="2">
    <source>
        <dbReference type="PROSITE" id="PS50076"/>
    </source>
</evidence>
<dbReference type="InterPro" id="IPR053025">
    <property type="entry name" value="Mito_ATP_Synthase-Asso"/>
</dbReference>
<dbReference type="PANTHER" id="PTHR44873:SF1">
    <property type="entry name" value="DNAJ HOMOLOG SUBFAMILY C MEMBER 30, MITOCHONDRIAL"/>
    <property type="match status" value="1"/>
</dbReference>
<keyword evidence="1" id="KW-0472">Membrane</keyword>
<dbReference type="PROSITE" id="PS00636">
    <property type="entry name" value="DNAJ_1"/>
    <property type="match status" value="1"/>
</dbReference>
<dbReference type="Proteomes" id="UP000614350">
    <property type="component" value="Unassembled WGS sequence"/>
</dbReference>
<feature type="transmembrane region" description="Helical" evidence="1">
    <location>
        <begin position="182"/>
        <end position="200"/>
    </location>
</feature>
<evidence type="ECO:0000313" key="3">
    <source>
        <dbReference type="EMBL" id="KAF7391392.1"/>
    </source>
</evidence>
<dbReference type="SUPFAM" id="SSF46565">
    <property type="entry name" value="Chaperone J-domain"/>
    <property type="match status" value="1"/>
</dbReference>
<gene>
    <name evidence="3" type="ORF">HZH66_009872</name>
</gene>
<evidence type="ECO:0000256" key="1">
    <source>
        <dbReference type="SAM" id="Phobius"/>
    </source>
</evidence>
<evidence type="ECO:0000313" key="4">
    <source>
        <dbReference type="Proteomes" id="UP000614350"/>
    </source>
</evidence>
<dbReference type="Pfam" id="PF00226">
    <property type="entry name" value="DnaJ"/>
    <property type="match status" value="1"/>
</dbReference>
<dbReference type="InterPro" id="IPR001623">
    <property type="entry name" value="DnaJ_domain"/>
</dbReference>